<dbReference type="Proteomes" id="UP000247917">
    <property type="component" value="Chromosome"/>
</dbReference>
<dbReference type="PROSITE" id="PS51411">
    <property type="entry name" value="PSP1_C"/>
    <property type="match status" value="1"/>
</dbReference>
<protein>
    <recommendedName>
        <fullName evidence="1">PSP1 C-terminal domain-containing protein</fullName>
    </recommendedName>
</protein>
<reference evidence="2 3" key="1">
    <citation type="journal article" date="2018" name="Genome Biol. Evol.">
        <title>Parallel and Gradual Genome Erosion in the Blattabacterium Endosymbionts of Mastotermes darwiniensis and Cryptocercus Wood Roaches.</title>
        <authorList>
            <person name="Kinjo Y."/>
            <person name="Bourguignon T."/>
            <person name="Tong K.J."/>
            <person name="Kuwahara H."/>
            <person name="Lim S.J."/>
            <person name="Yoon K.B."/>
            <person name="Shigenobu S."/>
            <person name="Park Y.C."/>
            <person name="Nalepa C.A."/>
            <person name="Hongoh Y."/>
            <person name="Ohkuma M."/>
            <person name="Lo N."/>
            <person name="Tokuda G."/>
        </authorList>
    </citation>
    <scope>NUCLEOTIDE SEQUENCE [LARGE SCALE GENOMIC DNA]</scope>
    <source>
        <strain evidence="2 3">CPUsv</strain>
    </source>
</reference>
<gene>
    <name evidence="2" type="ORF">DM808_01350</name>
</gene>
<organism evidence="2 3">
    <name type="scientific">Blattabacterium punctulatus</name>
    <dbReference type="NCBI Taxonomy" id="164514"/>
    <lineage>
        <taxon>Bacteria</taxon>
        <taxon>Pseudomonadati</taxon>
        <taxon>Bacteroidota</taxon>
        <taxon>Flavobacteriia</taxon>
        <taxon>Flavobacteriales</taxon>
        <taxon>Blattabacteriaceae</taxon>
        <taxon>Blattabacterium</taxon>
    </lineage>
</organism>
<evidence type="ECO:0000313" key="2">
    <source>
        <dbReference type="EMBL" id="AWU40114.1"/>
    </source>
</evidence>
<dbReference type="PANTHER" id="PTHR43830">
    <property type="entry name" value="PROTEIN PSP1"/>
    <property type="match status" value="1"/>
</dbReference>
<proteinExistence type="predicted"/>
<dbReference type="NCBIfam" id="NF041131">
    <property type="entry name" value="RicT_YaaT_fam"/>
    <property type="match status" value="1"/>
</dbReference>
<dbReference type="RefSeq" id="WP_110540333.1">
    <property type="nucleotide sequence ID" value="NZ_CP029812.1"/>
</dbReference>
<dbReference type="EMBL" id="CP029812">
    <property type="protein sequence ID" value="AWU40114.1"/>
    <property type="molecule type" value="Genomic_DNA"/>
</dbReference>
<evidence type="ECO:0000259" key="1">
    <source>
        <dbReference type="PROSITE" id="PS51411"/>
    </source>
</evidence>
<accession>A0ABN5M2Y3</accession>
<dbReference type="InterPro" id="IPR007557">
    <property type="entry name" value="PSP1_C"/>
</dbReference>
<dbReference type="Pfam" id="PF04468">
    <property type="entry name" value="PSP1"/>
    <property type="match status" value="1"/>
</dbReference>
<evidence type="ECO:0000313" key="3">
    <source>
        <dbReference type="Proteomes" id="UP000247917"/>
    </source>
</evidence>
<keyword evidence="3" id="KW-1185">Reference proteome</keyword>
<feature type="domain" description="PSP1 C-terminal" evidence="1">
    <location>
        <begin position="115"/>
        <end position="200"/>
    </location>
</feature>
<name>A0ABN5M2Y3_9FLAO</name>
<dbReference type="InterPro" id="IPR047767">
    <property type="entry name" value="PSP1-like"/>
</dbReference>
<sequence length="352" mass="40970">MEKLCSGCLTNKCFINKENNISNKKQCLKKLNVVDWLSNIKPPFGDEYDIVEVQFKNDRKEFFHNQNKIALFKGDFVTVESKSIGYDIGIVTLTGELVKLQIRNKNIYFSSLKIKKIYRKSTNIEINIWKSLKKKESIYLSKSKKIAKNLNLSMKICDVEYQGDGEKAIVYYTSENRIDFRKLIKRLALSFRISIEMKQIGYRQESAKIGGIGTCGRELCCSTWLKNFKSVTTNSARYQQLSINIEKLTGQCSKLKCCLNYELDAYLSAIKDFPDINSKIYTEKGIAQCMKIDVFKKKMWFSYIKNPNTWFIIEIKKIKEILEKNRKNQKVAPLEELSIINVIQKTELTFKD</sequence>
<dbReference type="PANTHER" id="PTHR43830:SF3">
    <property type="entry name" value="PROTEIN PSP1"/>
    <property type="match status" value="1"/>
</dbReference>